<evidence type="ECO:0000256" key="3">
    <source>
        <dbReference type="ARBA" id="ARBA00006924"/>
    </source>
</evidence>
<evidence type="ECO:0000256" key="2">
    <source>
        <dbReference type="ARBA" id="ARBA00004173"/>
    </source>
</evidence>
<feature type="region of interest" description="Disordered" evidence="10">
    <location>
        <begin position="364"/>
        <end position="400"/>
    </location>
</feature>
<dbReference type="PANTHER" id="PTHR11085:SF9">
    <property type="entry name" value="NAD-DEPENDENT PROTEIN DEACETYLASE SIRTUIN-1"/>
    <property type="match status" value="1"/>
</dbReference>
<evidence type="ECO:0000256" key="7">
    <source>
        <dbReference type="ARBA" id="ARBA00023027"/>
    </source>
</evidence>
<evidence type="ECO:0000259" key="11">
    <source>
        <dbReference type="PROSITE" id="PS50305"/>
    </source>
</evidence>
<feature type="binding site" evidence="9">
    <location>
        <position position="334"/>
    </location>
    <ligand>
        <name>Zn(2+)</name>
        <dbReference type="ChEBI" id="CHEBI:29105"/>
    </ligand>
</feature>
<organism evidence="12 13">
    <name type="scientific">Paramarasmius palmivorus</name>
    <dbReference type="NCBI Taxonomy" id="297713"/>
    <lineage>
        <taxon>Eukaryota</taxon>
        <taxon>Fungi</taxon>
        <taxon>Dikarya</taxon>
        <taxon>Basidiomycota</taxon>
        <taxon>Agaricomycotina</taxon>
        <taxon>Agaricomycetes</taxon>
        <taxon>Agaricomycetidae</taxon>
        <taxon>Agaricales</taxon>
        <taxon>Marasmiineae</taxon>
        <taxon>Marasmiaceae</taxon>
        <taxon>Paramarasmius</taxon>
    </lineage>
</organism>
<dbReference type="EMBL" id="JAYKXP010000002">
    <property type="protein sequence ID" value="KAK7060820.1"/>
    <property type="molecule type" value="Genomic_DNA"/>
</dbReference>
<dbReference type="InterPro" id="IPR050134">
    <property type="entry name" value="NAD-dep_sirtuin_deacylases"/>
</dbReference>
<feature type="region of interest" description="Disordered" evidence="10">
    <location>
        <begin position="1"/>
        <end position="38"/>
    </location>
</feature>
<dbReference type="Pfam" id="PF02146">
    <property type="entry name" value="SIR2"/>
    <property type="match status" value="1"/>
</dbReference>
<accession>A0AAW0E712</accession>
<dbReference type="InterPro" id="IPR003000">
    <property type="entry name" value="Sirtuin"/>
</dbReference>
<dbReference type="PROSITE" id="PS50305">
    <property type="entry name" value="SIRTUIN"/>
    <property type="match status" value="1"/>
</dbReference>
<dbReference type="GO" id="GO:0005739">
    <property type="term" value="C:mitochondrion"/>
    <property type="evidence" value="ECO:0007669"/>
    <property type="project" value="UniProtKB-SubCell"/>
</dbReference>
<name>A0AAW0E712_9AGAR</name>
<keyword evidence="4" id="KW-0808">Transferase</keyword>
<dbReference type="AlphaFoldDB" id="A0AAW0E712"/>
<gene>
    <name evidence="12" type="primary">SIR2</name>
    <name evidence="12" type="ORF">VNI00_000553</name>
</gene>
<dbReference type="GO" id="GO:0046970">
    <property type="term" value="F:histone H4K16 deacetylase activity, NAD-dependent"/>
    <property type="evidence" value="ECO:0007669"/>
    <property type="project" value="TreeGrafter"/>
</dbReference>
<dbReference type="GO" id="GO:0046872">
    <property type="term" value="F:metal ion binding"/>
    <property type="evidence" value="ECO:0007669"/>
    <property type="project" value="UniProtKB-KW"/>
</dbReference>
<evidence type="ECO:0000256" key="9">
    <source>
        <dbReference type="PROSITE-ProRule" id="PRU00236"/>
    </source>
</evidence>
<dbReference type="SUPFAM" id="SSF52467">
    <property type="entry name" value="DHS-like NAD/FAD-binding domain"/>
    <property type="match status" value="1"/>
</dbReference>
<feature type="active site" description="Proton acceptor" evidence="9">
    <location>
        <position position="326"/>
    </location>
</feature>
<dbReference type="GO" id="GO:0070403">
    <property type="term" value="F:NAD+ binding"/>
    <property type="evidence" value="ECO:0007669"/>
    <property type="project" value="InterPro"/>
</dbReference>
<evidence type="ECO:0000256" key="6">
    <source>
        <dbReference type="ARBA" id="ARBA00022833"/>
    </source>
</evidence>
<feature type="binding site" evidence="9">
    <location>
        <position position="358"/>
    </location>
    <ligand>
        <name>Zn(2+)</name>
        <dbReference type="ChEBI" id="CHEBI:29105"/>
    </ligand>
</feature>
<protein>
    <submittedName>
        <fullName evidence="12">NAD-dependent histone deacetylase sir2</fullName>
    </submittedName>
</protein>
<sequence>MNQIPPSHEIGNGDPSAALLHTQEPHTAATATEGDIKPSRPVANASAVQLLFLQVKAFLEATEDVDVDPETIQELLELLHNKQLEPSTASMLEDASHENSEDDEDYDPERPDHELDISALFTQKNDDTWSKAEVKSMMHDLKEKGSDYFVRHYVVLLGIPVPKLLIAFGINLCQDLRELSGPTMRYFLRVAMFRELRLRERLSQYSTIDHAVDLIRKSQRIIILTGAGISVSCGIPDFRSRNGLYASLGDYDLDDPQQMFDISYFKENPSVFYSFASQIYPSNFVPSPCHRFIKLVETKDKLLRNYTQNIDTLETAAGVERVIQCHGSFATASCLLCRRRVLGKEIETEIMSRKVPLCPVCNTSTAAPKKSTKSKKKARGEWDSAEEDESDAPTYPPGIMKASQKLSDEFDRSLEADRSKADLLLVIGTSLKVAPVADLLSHLPHSIPQILINKTPIRHINPDIVLLGNADDIVIHLCERLGWELPPPAPIETTPVSSSGARLQPARINAKKRVSSEIIDYEPPRQVGDSHVWLFPGAEGGKWLSDLEREVERRAREIEAAGGERTGTSTPQTRGSSPTSGGLSREVKKARIT</sequence>
<feature type="region of interest" description="Disordered" evidence="10">
    <location>
        <begin position="554"/>
        <end position="593"/>
    </location>
</feature>
<evidence type="ECO:0000256" key="8">
    <source>
        <dbReference type="ARBA" id="ARBA00023128"/>
    </source>
</evidence>
<evidence type="ECO:0000256" key="5">
    <source>
        <dbReference type="ARBA" id="ARBA00022723"/>
    </source>
</evidence>
<feature type="domain" description="Deacetylase sirtuin-type" evidence="11">
    <location>
        <begin position="201"/>
        <end position="484"/>
    </location>
</feature>
<reference evidence="12 13" key="1">
    <citation type="submission" date="2024-01" db="EMBL/GenBank/DDBJ databases">
        <title>A draft genome for a cacao thread blight-causing isolate of Paramarasmius palmivorus.</title>
        <authorList>
            <person name="Baruah I.K."/>
            <person name="Bukari Y."/>
            <person name="Amoako-Attah I."/>
            <person name="Meinhardt L.W."/>
            <person name="Bailey B.A."/>
            <person name="Cohen S.P."/>
        </authorList>
    </citation>
    <scope>NUCLEOTIDE SEQUENCE [LARGE SCALE GENOMIC DNA]</scope>
    <source>
        <strain evidence="12 13">GH-12</strain>
    </source>
</reference>
<keyword evidence="5 9" id="KW-0479">Metal-binding</keyword>
<dbReference type="InterPro" id="IPR026590">
    <property type="entry name" value="Ssirtuin_cat_dom"/>
</dbReference>
<dbReference type="Gene3D" id="3.40.50.1220">
    <property type="entry name" value="TPP-binding domain"/>
    <property type="match status" value="1"/>
</dbReference>
<proteinExistence type="inferred from homology"/>
<feature type="binding site" evidence="9">
    <location>
        <position position="337"/>
    </location>
    <ligand>
        <name>Zn(2+)</name>
        <dbReference type="ChEBI" id="CHEBI:29105"/>
    </ligand>
</feature>
<comment type="cofactor">
    <cofactor evidence="1">
        <name>Zn(2+)</name>
        <dbReference type="ChEBI" id="CHEBI:29105"/>
    </cofactor>
</comment>
<keyword evidence="8" id="KW-0496">Mitochondrion</keyword>
<keyword evidence="7" id="KW-0520">NAD</keyword>
<dbReference type="PANTHER" id="PTHR11085">
    <property type="entry name" value="NAD-DEPENDENT PROTEIN DEACYLASE SIRTUIN-5, MITOCHONDRIAL-RELATED"/>
    <property type="match status" value="1"/>
</dbReference>
<comment type="caution">
    <text evidence="12">The sequence shown here is derived from an EMBL/GenBank/DDBJ whole genome shotgun (WGS) entry which is preliminary data.</text>
</comment>
<evidence type="ECO:0000313" key="12">
    <source>
        <dbReference type="EMBL" id="KAK7060820.1"/>
    </source>
</evidence>
<feature type="compositionally biased region" description="Polar residues" evidence="10">
    <location>
        <begin position="568"/>
        <end position="582"/>
    </location>
</feature>
<dbReference type="InterPro" id="IPR029035">
    <property type="entry name" value="DHS-like_NAD/FAD-binding_dom"/>
</dbReference>
<evidence type="ECO:0000256" key="10">
    <source>
        <dbReference type="SAM" id="MobiDB-lite"/>
    </source>
</evidence>
<evidence type="ECO:0000256" key="4">
    <source>
        <dbReference type="ARBA" id="ARBA00022679"/>
    </source>
</evidence>
<dbReference type="InterPro" id="IPR026591">
    <property type="entry name" value="Sirtuin_cat_small_dom_sf"/>
</dbReference>
<evidence type="ECO:0000256" key="1">
    <source>
        <dbReference type="ARBA" id="ARBA00001947"/>
    </source>
</evidence>
<evidence type="ECO:0000313" key="13">
    <source>
        <dbReference type="Proteomes" id="UP001383192"/>
    </source>
</evidence>
<dbReference type="GO" id="GO:0005634">
    <property type="term" value="C:nucleus"/>
    <property type="evidence" value="ECO:0007669"/>
    <property type="project" value="TreeGrafter"/>
</dbReference>
<feature type="region of interest" description="Disordered" evidence="10">
    <location>
        <begin position="89"/>
        <end position="111"/>
    </location>
</feature>
<dbReference type="Gene3D" id="3.30.1600.10">
    <property type="entry name" value="SIR2/SIRT2 'Small Domain"/>
    <property type="match status" value="1"/>
</dbReference>
<dbReference type="Proteomes" id="UP001383192">
    <property type="component" value="Unassembled WGS sequence"/>
</dbReference>
<feature type="binding site" evidence="9">
    <location>
        <position position="361"/>
    </location>
    <ligand>
        <name>Zn(2+)</name>
        <dbReference type="ChEBI" id="CHEBI:29105"/>
    </ligand>
</feature>
<comment type="subcellular location">
    <subcellularLocation>
        <location evidence="2">Mitochondrion</location>
    </subcellularLocation>
</comment>
<keyword evidence="13" id="KW-1185">Reference proteome</keyword>
<comment type="similarity">
    <text evidence="3">Belongs to the sirtuin family. Class I subfamily.</text>
</comment>
<keyword evidence="6 9" id="KW-0862">Zinc</keyword>